<dbReference type="EMBL" id="SJZI01000042">
    <property type="protein sequence ID" value="TCJ14014.1"/>
    <property type="molecule type" value="Genomic_DNA"/>
</dbReference>
<evidence type="ECO:0000313" key="3">
    <source>
        <dbReference type="Proteomes" id="UP000295334"/>
    </source>
</evidence>
<feature type="transmembrane region" description="Helical" evidence="1">
    <location>
        <begin position="66"/>
        <end position="97"/>
    </location>
</feature>
<dbReference type="AlphaFoldDB" id="A0A4R1BAN9"/>
<protein>
    <submittedName>
        <fullName evidence="2">Uncharacterized protein</fullName>
    </submittedName>
</protein>
<evidence type="ECO:0000313" key="2">
    <source>
        <dbReference type="EMBL" id="TCJ14014.1"/>
    </source>
</evidence>
<reference evidence="2 3" key="1">
    <citation type="submission" date="2019-03" db="EMBL/GenBank/DDBJ databases">
        <authorList>
            <person name="Kim M.K.M."/>
        </authorList>
    </citation>
    <scope>NUCLEOTIDE SEQUENCE [LARGE SCALE GENOMIC DNA]</scope>
    <source>
        <strain evidence="2 3">17J68-12</strain>
    </source>
</reference>
<comment type="caution">
    <text evidence="2">The sequence shown here is derived from an EMBL/GenBank/DDBJ whole genome shotgun (WGS) entry which is preliminary data.</text>
</comment>
<organism evidence="2 3">
    <name type="scientific">Flaviaesturariibacter flavus</name>
    <dbReference type="NCBI Taxonomy" id="2502780"/>
    <lineage>
        <taxon>Bacteria</taxon>
        <taxon>Pseudomonadati</taxon>
        <taxon>Bacteroidota</taxon>
        <taxon>Chitinophagia</taxon>
        <taxon>Chitinophagales</taxon>
        <taxon>Chitinophagaceae</taxon>
        <taxon>Flaviaestuariibacter</taxon>
    </lineage>
</organism>
<evidence type="ECO:0000256" key="1">
    <source>
        <dbReference type="SAM" id="Phobius"/>
    </source>
</evidence>
<keyword evidence="3" id="KW-1185">Reference proteome</keyword>
<accession>A0A4R1BAN9</accession>
<keyword evidence="1" id="KW-1133">Transmembrane helix</keyword>
<proteinExistence type="predicted"/>
<dbReference type="RefSeq" id="WP_131448719.1">
    <property type="nucleotide sequence ID" value="NZ_SJZI01000042.1"/>
</dbReference>
<sequence>MRTIDEKLLAAYDEKTRKGYPLGEVRQDLLELGYTDAEAAAFMNALGARIAQKVAHREQRLQATAALLLVACGVVLTAFGLGTGAWFILVGLVWWGVDFARRNRPRRR</sequence>
<gene>
    <name evidence="2" type="ORF">EPD60_08340</name>
</gene>
<dbReference type="Proteomes" id="UP000295334">
    <property type="component" value="Unassembled WGS sequence"/>
</dbReference>
<name>A0A4R1BAN9_9BACT</name>
<keyword evidence="1" id="KW-0812">Transmembrane</keyword>
<keyword evidence="1" id="KW-0472">Membrane</keyword>